<dbReference type="InterPro" id="IPR009351">
    <property type="entry name" value="AlkZ-like"/>
</dbReference>
<dbReference type="AlphaFoldDB" id="A0A9W6SFY5"/>
<proteinExistence type="predicted"/>
<comment type="caution">
    <text evidence="1">The sequence shown here is derived from an EMBL/GenBank/DDBJ whole genome shotgun (WGS) entry which is preliminary data.</text>
</comment>
<sequence>MATTLSTATLTNAQARRVALAAQGFAAARPTATPTARHLRKVLAHTNALQIDSVNVLVRAHYMPVFSRLGAYPATLVDNAAYRGERELFEYWGHAASLLPVRFQPLLRWRMAAADEHAWGSMRRMGRDHREFVKRVLATVEEHGPLTARGIEAELAKEDASILDRRKDHWGWNWSAVKATLEYLFWAGEVTAAGRPNFERTYDLTSRVLPKAVVDAPTPDVADAHRELMAAAAVSFGVATETDLRDYFRLKPAPARAALTELLEEGVLTPVTVQGWAKPAYLHRDARVPRKVSAAALVSPFDPLVWERDRTLRLWDFHYRIEIYVPEPKRQYGYYVLPFLFGDGLAARVDLKADRKAGVLRVPAVWREPHAPGGTAAALAAELREMARWLGLDDVEAPVRGDFAGEVAAALA</sequence>
<reference evidence="1" key="1">
    <citation type="submission" date="2023-03" db="EMBL/GenBank/DDBJ databases">
        <title>Actinorhabdospora filicis NBRC 111898.</title>
        <authorList>
            <person name="Ichikawa N."/>
            <person name="Sato H."/>
            <person name="Tonouchi N."/>
        </authorList>
    </citation>
    <scope>NUCLEOTIDE SEQUENCE</scope>
    <source>
        <strain evidence="1">NBRC 111898</strain>
    </source>
</reference>
<evidence type="ECO:0008006" key="3">
    <source>
        <dbReference type="Google" id="ProtNLM"/>
    </source>
</evidence>
<dbReference type="RefSeq" id="WP_285660846.1">
    <property type="nucleotide sequence ID" value="NZ_BSTX01000001.1"/>
</dbReference>
<gene>
    <name evidence="1" type="ORF">Afil01_04100</name>
</gene>
<evidence type="ECO:0000313" key="2">
    <source>
        <dbReference type="Proteomes" id="UP001165079"/>
    </source>
</evidence>
<dbReference type="EMBL" id="BSTX01000001">
    <property type="protein sequence ID" value="GLZ75603.1"/>
    <property type="molecule type" value="Genomic_DNA"/>
</dbReference>
<accession>A0A9W6SFY5</accession>
<dbReference type="PANTHER" id="PTHR30528">
    <property type="entry name" value="CYTOPLASMIC PROTEIN"/>
    <property type="match status" value="1"/>
</dbReference>
<dbReference type="Pfam" id="PF06224">
    <property type="entry name" value="AlkZ-like"/>
    <property type="match status" value="1"/>
</dbReference>
<organism evidence="1 2">
    <name type="scientific">Actinorhabdospora filicis</name>
    <dbReference type="NCBI Taxonomy" id="1785913"/>
    <lineage>
        <taxon>Bacteria</taxon>
        <taxon>Bacillati</taxon>
        <taxon>Actinomycetota</taxon>
        <taxon>Actinomycetes</taxon>
        <taxon>Micromonosporales</taxon>
        <taxon>Micromonosporaceae</taxon>
        <taxon>Actinorhabdospora</taxon>
    </lineage>
</organism>
<dbReference type="Proteomes" id="UP001165079">
    <property type="component" value="Unassembled WGS sequence"/>
</dbReference>
<name>A0A9W6SFY5_9ACTN</name>
<evidence type="ECO:0000313" key="1">
    <source>
        <dbReference type="EMBL" id="GLZ75603.1"/>
    </source>
</evidence>
<protein>
    <recommendedName>
        <fullName evidence="3">Winged helix-turn-helix domain-containing protein</fullName>
    </recommendedName>
</protein>
<dbReference type="PANTHER" id="PTHR30528:SF0">
    <property type="entry name" value="CYTOPLASMIC PROTEIN"/>
    <property type="match status" value="1"/>
</dbReference>
<keyword evidence="2" id="KW-1185">Reference proteome</keyword>